<dbReference type="WBParaSite" id="SPAL_0001285900.1">
    <property type="protein sequence ID" value="SPAL_0001285900.1"/>
    <property type="gene ID" value="SPAL_0001285900"/>
</dbReference>
<dbReference type="Proteomes" id="UP000046392">
    <property type="component" value="Unplaced"/>
</dbReference>
<proteinExistence type="predicted"/>
<name>A0A0N5C4H7_STREA</name>
<reference evidence="3" key="1">
    <citation type="submission" date="2017-02" db="UniProtKB">
        <authorList>
            <consortium name="WormBaseParasite"/>
        </authorList>
    </citation>
    <scope>IDENTIFICATION</scope>
</reference>
<protein>
    <submittedName>
        <fullName evidence="3">BED-type domain-containing protein</fullName>
    </submittedName>
</protein>
<keyword evidence="2" id="KW-1185">Reference proteome</keyword>
<dbReference type="AlphaFoldDB" id="A0A0N5C4H7"/>
<feature type="region of interest" description="Disordered" evidence="1">
    <location>
        <begin position="1"/>
        <end position="25"/>
    </location>
</feature>
<feature type="compositionally biased region" description="Basic residues" evidence="1">
    <location>
        <begin position="1"/>
        <end position="10"/>
    </location>
</feature>
<organism evidence="2 3">
    <name type="scientific">Strongyloides papillosus</name>
    <name type="common">Intestinal threadworm</name>
    <dbReference type="NCBI Taxonomy" id="174720"/>
    <lineage>
        <taxon>Eukaryota</taxon>
        <taxon>Metazoa</taxon>
        <taxon>Ecdysozoa</taxon>
        <taxon>Nematoda</taxon>
        <taxon>Chromadorea</taxon>
        <taxon>Rhabditida</taxon>
        <taxon>Tylenchina</taxon>
        <taxon>Panagrolaimomorpha</taxon>
        <taxon>Strongyloidoidea</taxon>
        <taxon>Strongyloididae</taxon>
        <taxon>Strongyloides</taxon>
    </lineage>
</organism>
<evidence type="ECO:0000313" key="3">
    <source>
        <dbReference type="WBParaSite" id="SPAL_0001285900.1"/>
    </source>
</evidence>
<evidence type="ECO:0000256" key="1">
    <source>
        <dbReference type="SAM" id="MobiDB-lite"/>
    </source>
</evidence>
<evidence type="ECO:0000313" key="2">
    <source>
        <dbReference type="Proteomes" id="UP000046392"/>
    </source>
</evidence>
<sequence length="127" mass="14577">MPKEVKRKRAHTESNDGESDDDRENQICEVINSNTNSKYAVFFKKEIVGCALKFTCKICGMLMVKVISFTFLDSSNPAEFTTNNPRKYGTSNFDKHLKNVHKLSISQSKESISNKITKFFKVKEKEK</sequence>
<accession>A0A0N5C4H7</accession>